<protein>
    <recommendedName>
        <fullName evidence="2">PH domain-containing protein</fullName>
    </recommendedName>
</protein>
<evidence type="ECO:0000256" key="1">
    <source>
        <dbReference type="SAM" id="MobiDB-lite"/>
    </source>
</evidence>
<dbReference type="Proteomes" id="UP000697107">
    <property type="component" value="Unassembled WGS sequence"/>
</dbReference>
<dbReference type="InterPro" id="IPR051707">
    <property type="entry name" value="PI-Interact_SigTrans_Reg"/>
</dbReference>
<feature type="compositionally biased region" description="Polar residues" evidence="1">
    <location>
        <begin position="780"/>
        <end position="797"/>
    </location>
</feature>
<feature type="region of interest" description="Disordered" evidence="1">
    <location>
        <begin position="298"/>
        <end position="338"/>
    </location>
</feature>
<evidence type="ECO:0000259" key="2">
    <source>
        <dbReference type="PROSITE" id="PS50003"/>
    </source>
</evidence>
<dbReference type="SUPFAM" id="SSF50729">
    <property type="entry name" value="PH domain-like"/>
    <property type="match status" value="3"/>
</dbReference>
<organism evidence="3 4">
    <name type="scientific">Phytophthora cactorum</name>
    <dbReference type="NCBI Taxonomy" id="29920"/>
    <lineage>
        <taxon>Eukaryota</taxon>
        <taxon>Sar</taxon>
        <taxon>Stramenopiles</taxon>
        <taxon>Oomycota</taxon>
        <taxon>Peronosporomycetes</taxon>
        <taxon>Peronosporales</taxon>
        <taxon>Peronosporaceae</taxon>
        <taxon>Phytophthora</taxon>
    </lineage>
</organism>
<dbReference type="PANTHER" id="PTHR14336:SF15">
    <property type="entry name" value="DUAL ADAPTER FOR PHOSPHOTYROSINE AND 3-PHOSPHOTYROSINE AND 3-PHOSPHOINOSITIDE"/>
    <property type="match status" value="1"/>
</dbReference>
<dbReference type="Pfam" id="PF00169">
    <property type="entry name" value="PH"/>
    <property type="match status" value="1"/>
</dbReference>
<dbReference type="VEuPathDB" id="FungiDB:PC110_g540"/>
<feature type="domain" description="PH" evidence="2">
    <location>
        <begin position="1031"/>
        <end position="1121"/>
    </location>
</feature>
<reference evidence="3" key="1">
    <citation type="submission" date="2018-10" db="EMBL/GenBank/DDBJ databases">
        <title>Effector identification in a new, highly contiguous assembly of the strawberry crown rot pathogen Phytophthora cactorum.</title>
        <authorList>
            <person name="Armitage A.D."/>
            <person name="Nellist C.F."/>
            <person name="Bates H."/>
            <person name="Vickerstaff R.J."/>
            <person name="Harrison R.J."/>
        </authorList>
    </citation>
    <scope>NUCLEOTIDE SEQUENCE</scope>
    <source>
        <strain evidence="3">P415</strain>
    </source>
</reference>
<accession>A0A8T1FT83</accession>
<feature type="region of interest" description="Disordered" evidence="1">
    <location>
        <begin position="108"/>
        <end position="235"/>
    </location>
</feature>
<feature type="region of interest" description="Disordered" evidence="1">
    <location>
        <begin position="755"/>
        <end position="800"/>
    </location>
</feature>
<dbReference type="PANTHER" id="PTHR14336">
    <property type="entry name" value="TANDEM PH DOMAIN CONTAINING PROTEIN"/>
    <property type="match status" value="1"/>
</dbReference>
<evidence type="ECO:0000313" key="3">
    <source>
        <dbReference type="EMBL" id="KAG2977940.1"/>
    </source>
</evidence>
<dbReference type="AlphaFoldDB" id="A0A8T1FT83"/>
<proteinExistence type="predicted"/>
<feature type="region of interest" description="Disordered" evidence="1">
    <location>
        <begin position="694"/>
        <end position="723"/>
    </location>
</feature>
<sequence>MDLQNQEKCLENVGSVSNGIESAFTTMVQRWLVKGKNGEWQLAMSKPQAKIARRVYASRKRQPTQVTKQVNNVRVRDEHVDEVSAHHIHNKFTKEFLERSKLRLAGLRPKTLKTTRSDPSVAQQHQKAVANPVRNDERPLSKCKKKSEHEVEEENHDRVECASSTQAESDKKAQERIRVLNDKVSPLAKTSGKRAAPPPTPRAVKKSKMPRSQVNNSKTQSKPGSGNFSDAKKESPLISVRTVSAQASNEKNAKDCKITLEQTADGIPVLCNGQRKCKQEGCYKAAYQRGFYCPAHGGHATEEGKNSSSSQDFCQSGMTGGGIKTENAKQPSQAAGHDNSLSCVTAETSFFSTSSSRSTTKTRPNLQTAKKVLKPTASDAWHLSDLPNLFRNASCKRTEKSVVGVKQGFTSPAALEEKPKITKPPRSTGLRGGKANAALCTFYGNHRNRKAVRSDPHGHRTLYSPVLRCHVGERCAPPPSVSTDPAAASDMHHHAAVSMAQCHAGQSATAGTLVSTRLNSMVRVAPISPDDASAFHAGKAALDAMLARQEGSPHSVEQAGALDDGCDDTAPLGLAVNTRNYQALLNNLARRRRTGSGASSVSSGGASPGYQRQTLAVCQQHMDNQMESPKLAQTVAVDEEEDDEEERDRTVVGLPVDTRNYEAIVSGSRPIRSDPGTFNLLNRRATVATMPQMPQPVKESEEMRPVQSQPTVTADGGEDDAVMGLPISTGNYVAYLAGQQGSGIQQAGHRNRGYSNLAQEKEPRVSDPYLSSSRRGRSSPDSYTTAPSNNNQDNSRPSCFDNRRASNAAYVPHSGWVFIQHGAFKTWKRYYAVLSGMEFKYSKGVGQTPKGFGLLMSVHKLDSLRYGLLLEFGDGSTLQIRGPSENEFEQWLGAMEKVIERNLNLNSQSKTSYTLTASEQHEGYLFKQEKNKAWKRCFFVVRIDGYIECRDHERGTADRKCSGYIKAVSFADCHANGLAIQLSTDVSMVCYADSYDEQMLWYGAISAAATANGKTAQPKTSVKSCYVQTALSNHAGWLYKQAGIFKGWKRLYFTLHGVELAYAKDTNSETVLSDKAHSVEEWEGHANGLLIRLISGRVWKVHAESYETAKRWRSVISSACRHAETFNLKKYLNSRRRKKLRPVFGGWLTEVRKGSRLRRFYVMDGATLGVANDVDNQLERLGSVVDVGSTRDLECGMVFTLANGTKLKVNCDSLADSRCCRRVIWQRRQGLTEGLHIRSSEKQEGKSIILVVLIIVCCSSLMASTPNKSTFEISS</sequence>
<dbReference type="EMBL" id="RCML01000407">
    <property type="protein sequence ID" value="KAG2977940.1"/>
    <property type="molecule type" value="Genomic_DNA"/>
</dbReference>
<evidence type="ECO:0000313" key="4">
    <source>
        <dbReference type="Proteomes" id="UP000697107"/>
    </source>
</evidence>
<feature type="compositionally biased region" description="Polar residues" evidence="1">
    <location>
        <begin position="112"/>
        <end position="126"/>
    </location>
</feature>
<dbReference type="InterPro" id="IPR011993">
    <property type="entry name" value="PH-like_dom_sf"/>
</dbReference>
<dbReference type="InterPro" id="IPR001849">
    <property type="entry name" value="PH_domain"/>
</dbReference>
<comment type="caution">
    <text evidence="3">The sequence shown here is derived from an EMBL/GenBank/DDBJ whole genome shotgun (WGS) entry which is preliminary data.</text>
</comment>
<feature type="compositionally biased region" description="Basic and acidic residues" evidence="1">
    <location>
        <begin position="168"/>
        <end position="181"/>
    </location>
</feature>
<feature type="domain" description="PH" evidence="2">
    <location>
        <begin position="810"/>
        <end position="900"/>
    </location>
</feature>
<dbReference type="SMART" id="SM00233">
    <property type="entry name" value="PH"/>
    <property type="match status" value="3"/>
</dbReference>
<gene>
    <name evidence="3" type="ORF">PC118_g12566</name>
</gene>
<feature type="compositionally biased region" description="Polar residues" evidence="1">
    <location>
        <begin position="210"/>
        <end position="228"/>
    </location>
</feature>
<feature type="compositionally biased region" description="Polar residues" evidence="1">
    <location>
        <begin position="328"/>
        <end position="338"/>
    </location>
</feature>
<dbReference type="PROSITE" id="PS50003">
    <property type="entry name" value="PH_DOMAIN"/>
    <property type="match status" value="2"/>
</dbReference>
<feature type="compositionally biased region" description="Polar residues" evidence="1">
    <location>
        <begin position="306"/>
        <end position="317"/>
    </location>
</feature>
<dbReference type="CDD" id="cd00821">
    <property type="entry name" value="PH"/>
    <property type="match status" value="2"/>
</dbReference>
<dbReference type="Gene3D" id="2.30.29.30">
    <property type="entry name" value="Pleckstrin-homology domain (PH domain)/Phosphotyrosine-binding domain (PTB)"/>
    <property type="match status" value="3"/>
</dbReference>
<name>A0A8T1FT83_9STRA</name>